<evidence type="ECO:0000313" key="2">
    <source>
        <dbReference type="Proteomes" id="UP000275777"/>
    </source>
</evidence>
<proteinExistence type="predicted"/>
<evidence type="ECO:0000313" key="1">
    <source>
        <dbReference type="EMBL" id="VEB44102.1"/>
    </source>
</evidence>
<dbReference type="Proteomes" id="UP000275777">
    <property type="component" value="Chromosome"/>
</dbReference>
<sequence>MKMPSRFDAVALQMAAGTLPWAMEVKAMDDCTVDGSMHR</sequence>
<organism evidence="1 2">
    <name type="scientific">Chromobacterium violaceum</name>
    <dbReference type="NCBI Taxonomy" id="536"/>
    <lineage>
        <taxon>Bacteria</taxon>
        <taxon>Pseudomonadati</taxon>
        <taxon>Pseudomonadota</taxon>
        <taxon>Betaproteobacteria</taxon>
        <taxon>Neisseriales</taxon>
        <taxon>Chromobacteriaceae</taxon>
        <taxon>Chromobacterium</taxon>
    </lineage>
</organism>
<dbReference type="EMBL" id="LR134182">
    <property type="protein sequence ID" value="VEB44102.1"/>
    <property type="molecule type" value="Genomic_DNA"/>
</dbReference>
<reference evidence="1 2" key="1">
    <citation type="submission" date="2018-12" db="EMBL/GenBank/DDBJ databases">
        <authorList>
            <consortium name="Pathogen Informatics"/>
        </authorList>
    </citation>
    <scope>NUCLEOTIDE SEQUENCE [LARGE SCALE GENOMIC DNA]</scope>
    <source>
        <strain evidence="1 2">NCTC9695</strain>
    </source>
</reference>
<gene>
    <name evidence="1" type="ORF">NCTC9695_04576</name>
</gene>
<name>A0A447TGS6_CHRVL</name>
<accession>A0A447TGS6</accession>
<dbReference type="AlphaFoldDB" id="A0A447TGS6"/>
<protein>
    <submittedName>
        <fullName evidence="1">Uncharacterized protein</fullName>
    </submittedName>
</protein>